<evidence type="ECO:0000313" key="2">
    <source>
        <dbReference type="EMBL" id="WEX83954.1"/>
    </source>
</evidence>
<dbReference type="EMBL" id="CP120371">
    <property type="protein sequence ID" value="WEX83954.1"/>
    <property type="molecule type" value="Genomic_DNA"/>
</dbReference>
<keyword evidence="3" id="KW-1185">Reference proteome</keyword>
<dbReference type="PANTHER" id="PTHR33164">
    <property type="entry name" value="TRANSCRIPTIONAL REGULATOR, MARR FAMILY"/>
    <property type="match status" value="1"/>
</dbReference>
<evidence type="ECO:0000259" key="1">
    <source>
        <dbReference type="PROSITE" id="PS50995"/>
    </source>
</evidence>
<dbReference type="InterPro" id="IPR000835">
    <property type="entry name" value="HTH_MarR-typ"/>
</dbReference>
<dbReference type="SMART" id="SM00347">
    <property type="entry name" value="HTH_MARR"/>
    <property type="match status" value="1"/>
</dbReference>
<dbReference type="Gene3D" id="1.10.10.10">
    <property type="entry name" value="Winged helix-like DNA-binding domain superfamily/Winged helix DNA-binding domain"/>
    <property type="match status" value="1"/>
</dbReference>
<dbReference type="InterPro" id="IPR039422">
    <property type="entry name" value="MarR/SlyA-like"/>
</dbReference>
<proteinExistence type="predicted"/>
<dbReference type="PROSITE" id="PS50995">
    <property type="entry name" value="HTH_MARR_2"/>
    <property type="match status" value="1"/>
</dbReference>
<feature type="domain" description="HTH marR-type" evidence="1">
    <location>
        <begin position="17"/>
        <end position="151"/>
    </location>
</feature>
<name>A0ABY8CZ79_9HYPH</name>
<sequence>MTTRLLVCAMLVRFDKQERLYKAIKLLRPAHLNVQRTLEKMLEGAGITVTERAVLEALCEEPLTVPEAARRLSMKRQFVQRIAAGLLAKGLVEKQPNPEHRRAYFCAPTHAGRDLFSAVHRREIEMLHAVLGDINQTEVVVALRVMTRIDAAFEALARQAGEIREEGP</sequence>
<organism evidence="2 3">
    <name type="scientific">Sinorhizobium numidicum</name>
    <dbReference type="NCBI Taxonomy" id="680248"/>
    <lineage>
        <taxon>Bacteria</taxon>
        <taxon>Pseudomonadati</taxon>
        <taxon>Pseudomonadota</taxon>
        <taxon>Alphaproteobacteria</taxon>
        <taxon>Hyphomicrobiales</taxon>
        <taxon>Rhizobiaceae</taxon>
        <taxon>Sinorhizobium/Ensifer group</taxon>
        <taxon>Sinorhizobium</taxon>
    </lineage>
</organism>
<accession>A0ABY8CZ79</accession>
<reference evidence="2 3" key="1">
    <citation type="submission" date="2023-03" db="EMBL/GenBank/DDBJ databases">
        <authorList>
            <person name="Kaur S."/>
            <person name="Espinosa-Saiz D."/>
            <person name="Velazquez E."/>
            <person name="Menendez E."/>
            <person name="diCenzo G.C."/>
        </authorList>
    </citation>
    <scope>NUCLEOTIDE SEQUENCE [LARGE SCALE GENOMIC DNA]</scope>
    <source>
        <strain evidence="2 3">LMG 27395</strain>
    </source>
</reference>
<dbReference type="RefSeq" id="WP_280734838.1">
    <property type="nucleotide sequence ID" value="NZ_CP120368.1"/>
</dbReference>
<gene>
    <name evidence="2" type="ORF">PYH38_002787</name>
</gene>
<dbReference type="PANTHER" id="PTHR33164:SF99">
    <property type="entry name" value="MARR FAMILY REGULATORY PROTEIN"/>
    <property type="match status" value="1"/>
</dbReference>
<dbReference type="InterPro" id="IPR036390">
    <property type="entry name" value="WH_DNA-bd_sf"/>
</dbReference>
<dbReference type="Proteomes" id="UP001235547">
    <property type="component" value="Chromosome 1"/>
</dbReference>
<protein>
    <submittedName>
        <fullName evidence="2">MarR family transcriptional regulator</fullName>
    </submittedName>
</protein>
<dbReference type="Pfam" id="PF12802">
    <property type="entry name" value="MarR_2"/>
    <property type="match status" value="1"/>
</dbReference>
<dbReference type="InterPro" id="IPR036388">
    <property type="entry name" value="WH-like_DNA-bd_sf"/>
</dbReference>
<evidence type="ECO:0000313" key="3">
    <source>
        <dbReference type="Proteomes" id="UP001235547"/>
    </source>
</evidence>
<dbReference type="SUPFAM" id="SSF46785">
    <property type="entry name" value="Winged helix' DNA-binding domain"/>
    <property type="match status" value="1"/>
</dbReference>